<dbReference type="Proteomes" id="UP000178107">
    <property type="component" value="Unassembled WGS sequence"/>
</dbReference>
<protein>
    <recommendedName>
        <fullName evidence="3">Bacterial sugar transferase domain-containing protein</fullName>
    </recommendedName>
</protein>
<dbReference type="PANTHER" id="PTHR30576:SF0">
    <property type="entry name" value="UNDECAPRENYL-PHOSPHATE N-ACETYLGALACTOSAMINYL 1-PHOSPHATE TRANSFERASE-RELATED"/>
    <property type="match status" value="1"/>
</dbReference>
<dbReference type="PANTHER" id="PTHR30576">
    <property type="entry name" value="COLANIC BIOSYNTHESIS UDP-GLUCOSE LIPID CARRIER TRANSFERASE"/>
    <property type="match status" value="1"/>
</dbReference>
<keyword evidence="2" id="KW-0812">Transmembrane</keyword>
<comment type="caution">
    <text evidence="4">The sequence shown here is derived from an EMBL/GenBank/DDBJ whole genome shotgun (WGS) entry which is preliminary data.</text>
</comment>
<proteinExistence type="inferred from homology"/>
<keyword evidence="2" id="KW-1133">Transmembrane helix</keyword>
<dbReference type="EMBL" id="MHVH01000002">
    <property type="protein sequence ID" value="OHA90750.1"/>
    <property type="molecule type" value="Genomic_DNA"/>
</dbReference>
<gene>
    <name evidence="4" type="ORF">A2838_01110</name>
</gene>
<organism evidence="4 5">
    <name type="scientific">Candidatus Zambryskibacteria bacterium RIFCSPHIGHO2_01_FULL_46_25</name>
    <dbReference type="NCBI Taxonomy" id="1802738"/>
    <lineage>
        <taxon>Bacteria</taxon>
        <taxon>Candidatus Zambryskiibacteriota</taxon>
    </lineage>
</organism>
<name>A0A1G2T0D4_9BACT</name>
<feature type="transmembrane region" description="Helical" evidence="2">
    <location>
        <begin position="9"/>
        <end position="28"/>
    </location>
</feature>
<reference evidence="4 5" key="1">
    <citation type="journal article" date="2016" name="Nat. Commun.">
        <title>Thousands of microbial genomes shed light on interconnected biogeochemical processes in an aquifer system.</title>
        <authorList>
            <person name="Anantharaman K."/>
            <person name="Brown C.T."/>
            <person name="Hug L.A."/>
            <person name="Sharon I."/>
            <person name="Castelle C.J."/>
            <person name="Probst A.J."/>
            <person name="Thomas B.C."/>
            <person name="Singh A."/>
            <person name="Wilkins M.J."/>
            <person name="Karaoz U."/>
            <person name="Brodie E.L."/>
            <person name="Williams K.H."/>
            <person name="Hubbard S.S."/>
            <person name="Banfield J.F."/>
        </authorList>
    </citation>
    <scope>NUCLEOTIDE SEQUENCE [LARGE SCALE GENOMIC DNA]</scope>
</reference>
<feature type="domain" description="Bacterial sugar transferase" evidence="3">
    <location>
        <begin position="261"/>
        <end position="446"/>
    </location>
</feature>
<evidence type="ECO:0000256" key="1">
    <source>
        <dbReference type="ARBA" id="ARBA00006464"/>
    </source>
</evidence>
<evidence type="ECO:0000313" key="5">
    <source>
        <dbReference type="Proteomes" id="UP000178107"/>
    </source>
</evidence>
<dbReference type="GO" id="GO:0016780">
    <property type="term" value="F:phosphotransferase activity, for other substituted phosphate groups"/>
    <property type="evidence" value="ECO:0007669"/>
    <property type="project" value="TreeGrafter"/>
</dbReference>
<dbReference type="InterPro" id="IPR003362">
    <property type="entry name" value="Bact_transf"/>
</dbReference>
<evidence type="ECO:0000313" key="4">
    <source>
        <dbReference type="EMBL" id="OHA90750.1"/>
    </source>
</evidence>
<accession>A0A1G2T0D4</accession>
<evidence type="ECO:0000256" key="2">
    <source>
        <dbReference type="SAM" id="Phobius"/>
    </source>
</evidence>
<feature type="transmembrane region" description="Helical" evidence="2">
    <location>
        <begin position="85"/>
        <end position="103"/>
    </location>
</feature>
<comment type="similarity">
    <text evidence="1">Belongs to the bacterial sugar transferase family.</text>
</comment>
<feature type="transmembrane region" description="Helical" evidence="2">
    <location>
        <begin position="109"/>
        <end position="131"/>
    </location>
</feature>
<keyword evidence="2" id="KW-0472">Membrane</keyword>
<dbReference type="AlphaFoldDB" id="A0A1G2T0D4"/>
<dbReference type="Pfam" id="PF02397">
    <property type="entry name" value="Bac_transf"/>
    <property type="match status" value="1"/>
</dbReference>
<feature type="transmembrane region" description="Helical" evidence="2">
    <location>
        <begin position="48"/>
        <end position="65"/>
    </location>
</feature>
<evidence type="ECO:0000259" key="3">
    <source>
        <dbReference type="Pfam" id="PF02397"/>
    </source>
</evidence>
<sequence>MRFLNRKEPLLLLLGDLFFFLVSLWLSLLIRNGELPSEQFFFTHLEPFSVLFAAWILVFYIAGLYEKHTVILKSRLPSILAKTQLTNSGLAVAFFYLVPFFGITPKTILFIYLFVSFVIILGWRMYGYFVIGRGPINNAILIGSGEEMKELLTEVNNNPIYSLHFVSSVDLNRADENGFWKEIVAKIYSEDVSIIAIDLANENVEPVLPHLYNLIFSKISFIDMHKIYEDIFNRVPLSLLRYNWFLENISTTPRAAYDAMKRMMDITLSLILFIPSLIIYPLVYLAIRLDDGGSFFIVQERIGEGNKIIRIFKFRTMTANDSGQYGASGTSKLEITKAGKFLRNSRIDELPQLWNVLKGDLSLIGPRPELPALAKGYAEEIPYYNVRHLIKPGLSGWAQIYHERHPHHGVDTEETKNKLSYDLYYIKNRSFLLDIKIALRTLETLMSISGR</sequence>
<feature type="transmembrane region" description="Helical" evidence="2">
    <location>
        <begin position="266"/>
        <end position="287"/>
    </location>
</feature>